<organism evidence="8 9">
    <name type="scientific">Alginatibacterium sediminis</name>
    <dbReference type="NCBI Taxonomy" id="2164068"/>
    <lineage>
        <taxon>Bacteria</taxon>
        <taxon>Pseudomonadati</taxon>
        <taxon>Pseudomonadota</taxon>
        <taxon>Gammaproteobacteria</taxon>
        <taxon>Alteromonadales</taxon>
        <taxon>Alteromonadaceae</taxon>
        <taxon>Alginatibacterium</taxon>
    </lineage>
</organism>
<keyword evidence="6" id="KW-0472">Membrane</keyword>
<comment type="caution">
    <text evidence="8">The sequence shown here is derived from an EMBL/GenBank/DDBJ whole genome shotgun (WGS) entry which is preliminary data.</text>
</comment>
<evidence type="ECO:0000256" key="1">
    <source>
        <dbReference type="ARBA" id="ARBA00009369"/>
    </source>
</evidence>
<dbReference type="PANTHER" id="PTHR34138:SF1">
    <property type="entry name" value="CELL SHAPE-DETERMINING PROTEIN MREC"/>
    <property type="match status" value="1"/>
</dbReference>
<evidence type="ECO:0000313" key="8">
    <source>
        <dbReference type="EMBL" id="RKF21364.1"/>
    </source>
</evidence>
<comment type="similarity">
    <text evidence="1 5">Belongs to the MreC family.</text>
</comment>
<dbReference type="PANTHER" id="PTHR34138">
    <property type="entry name" value="CELL SHAPE-DETERMINING PROTEIN MREC"/>
    <property type="match status" value="1"/>
</dbReference>
<accession>A0A420EL87</accession>
<keyword evidence="6" id="KW-0812">Transmembrane</keyword>
<evidence type="ECO:0000256" key="2">
    <source>
        <dbReference type="ARBA" id="ARBA00013855"/>
    </source>
</evidence>
<evidence type="ECO:0000259" key="7">
    <source>
        <dbReference type="Pfam" id="PF04085"/>
    </source>
</evidence>
<dbReference type="InterPro" id="IPR042177">
    <property type="entry name" value="Cell/Rod_1"/>
</dbReference>
<dbReference type="AlphaFoldDB" id="A0A420EL87"/>
<evidence type="ECO:0000313" key="9">
    <source>
        <dbReference type="Proteomes" id="UP000286482"/>
    </source>
</evidence>
<dbReference type="PIRSF" id="PIRSF038471">
    <property type="entry name" value="MreC"/>
    <property type="match status" value="1"/>
</dbReference>
<evidence type="ECO:0000256" key="4">
    <source>
        <dbReference type="ARBA" id="ARBA00032089"/>
    </source>
</evidence>
<protein>
    <recommendedName>
        <fullName evidence="2 5">Cell shape-determining protein MreC</fullName>
    </recommendedName>
    <alternativeName>
        <fullName evidence="4 5">Cell shape protein MreC</fullName>
    </alternativeName>
</protein>
<name>A0A420EL87_9ALTE</name>
<dbReference type="NCBIfam" id="TIGR00219">
    <property type="entry name" value="mreC"/>
    <property type="match status" value="1"/>
</dbReference>
<evidence type="ECO:0000256" key="3">
    <source>
        <dbReference type="ARBA" id="ARBA00022960"/>
    </source>
</evidence>
<dbReference type="GO" id="GO:0005886">
    <property type="term" value="C:plasma membrane"/>
    <property type="evidence" value="ECO:0007669"/>
    <property type="project" value="TreeGrafter"/>
</dbReference>
<sequence length="277" mass="30693">MKPIFGQGPSLELRLLVAVILSFVLVVVDSSFSSFNQWRMYLQAAVSPLQYIANAPNQAFDEMSTNLKSRSALLQENQNLSQQIMQLKTDQLLLENLGRENDRLRALLGSPLRNDSRKVVAEVMAVDSEPFSFQVVIDKGSADGVYEGQSVIDENGVVGQVYRVGATNSNVLLINDTSHGIPVRVARNDIRAIAVGSGDLDRLVLPNLPRSTDIQVGDVLVTSGLGGRFPEGYPVAEVSRFDYLEGRPYAEIEAKPYVKLDRLRYLLLLWPESQSRK</sequence>
<keyword evidence="9" id="KW-1185">Reference proteome</keyword>
<dbReference type="RefSeq" id="WP_120353168.1">
    <property type="nucleotide sequence ID" value="NZ_RAQO01000002.1"/>
</dbReference>
<feature type="transmembrane region" description="Helical" evidence="6">
    <location>
        <begin position="13"/>
        <end position="32"/>
    </location>
</feature>
<dbReference type="InterPro" id="IPR007221">
    <property type="entry name" value="MreC"/>
</dbReference>
<dbReference type="OrthoDB" id="9808025at2"/>
<proteinExistence type="inferred from homology"/>
<dbReference type="Proteomes" id="UP000286482">
    <property type="component" value="Unassembled WGS sequence"/>
</dbReference>
<dbReference type="GO" id="GO:0008360">
    <property type="term" value="P:regulation of cell shape"/>
    <property type="evidence" value="ECO:0007669"/>
    <property type="project" value="UniProtKB-KW"/>
</dbReference>
<keyword evidence="6" id="KW-1133">Transmembrane helix</keyword>
<dbReference type="EMBL" id="RAQO01000002">
    <property type="protein sequence ID" value="RKF21364.1"/>
    <property type="molecule type" value="Genomic_DNA"/>
</dbReference>
<dbReference type="InterPro" id="IPR042175">
    <property type="entry name" value="Cell/Rod_MreC_2"/>
</dbReference>
<evidence type="ECO:0000256" key="5">
    <source>
        <dbReference type="PIRNR" id="PIRNR038471"/>
    </source>
</evidence>
<dbReference type="InterPro" id="IPR055342">
    <property type="entry name" value="MreC_beta-barrel_core"/>
</dbReference>
<reference evidence="8 9" key="1">
    <citation type="submission" date="2018-09" db="EMBL/GenBank/DDBJ databases">
        <authorList>
            <person name="Wang Z."/>
        </authorList>
    </citation>
    <scope>NUCLEOTIDE SEQUENCE [LARGE SCALE GENOMIC DNA]</scope>
    <source>
        <strain evidence="8 9">ALS 81</strain>
    </source>
</reference>
<evidence type="ECO:0000256" key="6">
    <source>
        <dbReference type="SAM" id="Phobius"/>
    </source>
</evidence>
<keyword evidence="3 5" id="KW-0133">Cell shape</keyword>
<dbReference type="Gene3D" id="2.40.10.340">
    <property type="entry name" value="Rod shape-determining protein MreC, domain 1"/>
    <property type="match status" value="1"/>
</dbReference>
<feature type="domain" description="Rod shape-determining protein MreC beta-barrel core" evidence="7">
    <location>
        <begin position="123"/>
        <end position="270"/>
    </location>
</feature>
<dbReference type="Pfam" id="PF04085">
    <property type="entry name" value="MreC"/>
    <property type="match status" value="1"/>
</dbReference>
<gene>
    <name evidence="8" type="primary">mreC</name>
    <name evidence="8" type="ORF">DBZ36_01550</name>
</gene>
<comment type="function">
    <text evidence="5">Involved in formation and maintenance of cell shape.</text>
</comment>
<dbReference type="Gene3D" id="2.40.10.350">
    <property type="entry name" value="Rod shape-determining protein MreC, domain 2"/>
    <property type="match status" value="1"/>
</dbReference>